<feature type="repeat" description="TPR" evidence="1">
    <location>
        <begin position="1067"/>
        <end position="1100"/>
    </location>
</feature>
<accession>A0A5S9IIN6</accession>
<dbReference type="InterPro" id="IPR019734">
    <property type="entry name" value="TPR_rpt"/>
</dbReference>
<dbReference type="SUPFAM" id="SSF52540">
    <property type="entry name" value="P-loop containing nucleoside triphosphate hydrolases"/>
    <property type="match status" value="1"/>
</dbReference>
<keyword evidence="1" id="KW-0802">TPR repeat</keyword>
<dbReference type="Gene3D" id="3.40.50.300">
    <property type="entry name" value="P-loop containing nucleotide triphosphate hydrolases"/>
    <property type="match status" value="1"/>
</dbReference>
<dbReference type="InterPro" id="IPR027417">
    <property type="entry name" value="P-loop_NTPase"/>
</dbReference>
<protein>
    <submittedName>
        <fullName evidence="2">Tetratricopeptide repeat domain protein</fullName>
    </submittedName>
</protein>
<dbReference type="KEGG" id="uam:UABAM_00583"/>
<dbReference type="Proteomes" id="UP000326354">
    <property type="component" value="Chromosome"/>
</dbReference>
<dbReference type="EMBL" id="AP019860">
    <property type="protein sequence ID" value="BBM82240.1"/>
    <property type="molecule type" value="Genomic_DNA"/>
</dbReference>
<proteinExistence type="predicted"/>
<reference evidence="2 3" key="1">
    <citation type="submission" date="2019-08" db="EMBL/GenBank/DDBJ databases">
        <title>Complete genome sequence of Candidatus Uab amorphum.</title>
        <authorList>
            <person name="Shiratori T."/>
            <person name="Suzuki S."/>
            <person name="Kakizawa Y."/>
            <person name="Ishida K."/>
        </authorList>
    </citation>
    <scope>NUCLEOTIDE SEQUENCE [LARGE SCALE GENOMIC DNA]</scope>
    <source>
        <strain evidence="2 3">SRT547</strain>
    </source>
</reference>
<dbReference type="SUPFAM" id="SSF48452">
    <property type="entry name" value="TPR-like"/>
    <property type="match status" value="4"/>
</dbReference>
<gene>
    <name evidence="2" type="ORF">UABAM_00583</name>
</gene>
<dbReference type="InterPro" id="IPR011990">
    <property type="entry name" value="TPR-like_helical_dom_sf"/>
</dbReference>
<name>A0A5S9IIN6_UABAM</name>
<keyword evidence="3" id="KW-1185">Reference proteome</keyword>
<evidence type="ECO:0000313" key="3">
    <source>
        <dbReference type="Proteomes" id="UP000326354"/>
    </source>
</evidence>
<dbReference type="Gene3D" id="1.25.40.10">
    <property type="entry name" value="Tetratricopeptide repeat domain"/>
    <property type="match status" value="3"/>
</dbReference>
<dbReference type="Pfam" id="PF13424">
    <property type="entry name" value="TPR_12"/>
    <property type="match status" value="3"/>
</dbReference>
<feature type="repeat" description="TPR" evidence="1">
    <location>
        <begin position="1227"/>
        <end position="1260"/>
    </location>
</feature>
<dbReference type="Pfam" id="PF13374">
    <property type="entry name" value="TPR_10"/>
    <property type="match status" value="1"/>
</dbReference>
<evidence type="ECO:0000256" key="1">
    <source>
        <dbReference type="PROSITE-ProRule" id="PRU00339"/>
    </source>
</evidence>
<dbReference type="PROSITE" id="PS50005">
    <property type="entry name" value="TPR"/>
    <property type="match status" value="3"/>
</dbReference>
<sequence>MNQKYILDNYPFPIASMYKAFTGQTETKDRLKMLLQTHEYLLRYINLMLLSVYREKNALGSLKHHDPFSLQFLCENRALETFKLLLDQEISHPVFNDIKLWMSQLKQSHVYLREVKDFKYEDQTTNSLDCLWEIGQFVIPIIDVLNEDEALSYLDLCEKALAAVFKSMEDLLDQYLLIAVEDETASSYLICYFQGTNAQFPQYELNTTTKLKKGQVYIYNKKKNIFLSMHPFVVYQDCYYCIREESFSNKELFLFQFASNKRLFYSGYKHEVALREHYEDYEVLWQNYKEPFSQPIDVKDIWEFSFHKMEEHVEQAKRSGLLNQYFSRKDCESVLESFVEKSNPYPMFCLTGEFGCGKSTLLLEAARKWSSQGDVVVFLNALCPNIETHLDHYFSCSNFISKFQETRYRLILIFDEISGNPHPEKLVNSITNFTHKYQKCVKVILSVSNIFYLHLKKHLKLSMFMPIEGKCPLVEARLHHYQLHLPRSFVGKTLYSSVANRKLGPVTPYDSFSQDLRAMLLNPSLTFIFLQALKNREVPYNLGIRDIMEGFVMNEVSVNKQHRDTMDKFVESSVKSARTNLTFDEVIESDNDRFVQSVINLSSSSTVPLLRKKGILSYFSVYDQHGEIPGVNIPMSLVKNYLFYRCFALSGQHGDELLVSYLQKLEKGNYPLLGVVYFALMRLADKQYYDRLALVIKNTGSYNSFARGITAEILLFKIRCCNYLVGKGNAIDEFVEALLRSNNESCAVAVADAAAYLYSIGYYSSAAAMFEKLSEQTNNIIQEYDDVSLLVLAARSYQKSSDMKRALKLYKKSYKAMKKIQGTNLELQISLLLAQAHREMNDFEKVGFFLDKIKPLHKKITGSYLEAYLYEEFGFLEEKKGNYAKAIEFFELQEKTYDKLNNENKVGYAFENVARIHYLQKEKEKSLDLLEEALQIFSDTGDYYKIGNVQYTIAKIYQQHYEYEKAANHYLQALNVYEVLDDRTLLVDLYMNLSEIYEKLDKSEDGKLYIEKAMFILRELGDEKRLAKCFFKSGKQDFKIKQYKSALDKYFRALEIYKRNEDQEGQADIHNELGVLYYTQKKYDKANKHYNDSLKIYQSIKNLKGIAEVYNNIVVVMAHTNKLKKALETLMDCRSIYQKIKDFKGIATTKGTEALIYKLEGDKAKALNCYISCAEMFEKIGESRLLGNVYNSIGLLYKEKADFQNALSFFEKSAKIQEKISDYVGLSASYNNIGLIFDAKNDYEKALKYYNMDLDISKKLNDKRGTATSYNNIAILHYNHKNYARALWYLEKSIQLYEKLQDVAMVRKVKERIQYVKEKL</sequence>
<organism evidence="2 3">
    <name type="scientific">Uabimicrobium amorphum</name>
    <dbReference type="NCBI Taxonomy" id="2596890"/>
    <lineage>
        <taxon>Bacteria</taxon>
        <taxon>Pseudomonadati</taxon>
        <taxon>Planctomycetota</taxon>
        <taxon>Candidatus Uabimicrobiia</taxon>
        <taxon>Candidatus Uabimicrobiales</taxon>
        <taxon>Candidatus Uabimicrobiaceae</taxon>
        <taxon>Candidatus Uabimicrobium</taxon>
    </lineage>
</organism>
<dbReference type="SMART" id="SM00028">
    <property type="entry name" value="TPR"/>
    <property type="match status" value="11"/>
</dbReference>
<dbReference type="PANTHER" id="PTHR10098">
    <property type="entry name" value="RAPSYN-RELATED"/>
    <property type="match status" value="1"/>
</dbReference>
<dbReference type="RefSeq" id="WP_151966491.1">
    <property type="nucleotide sequence ID" value="NZ_AP019860.1"/>
</dbReference>
<dbReference type="OrthoDB" id="9790037at2"/>
<evidence type="ECO:0000313" key="2">
    <source>
        <dbReference type="EMBL" id="BBM82240.1"/>
    </source>
</evidence>
<feature type="repeat" description="TPR" evidence="1">
    <location>
        <begin position="1187"/>
        <end position="1220"/>
    </location>
</feature>